<accession>A0ABS5PR06</accession>
<gene>
    <name evidence="3" type="ORF">KHM83_08965</name>
</gene>
<dbReference type="PROSITE" id="PS51910">
    <property type="entry name" value="GH18_2"/>
    <property type="match status" value="1"/>
</dbReference>
<dbReference type="PANTHER" id="PTHR46066">
    <property type="entry name" value="CHITINASE DOMAIN-CONTAINING PROTEIN 1 FAMILY MEMBER"/>
    <property type="match status" value="1"/>
</dbReference>
<comment type="caution">
    <text evidence="3">The sequence shown here is derived from an EMBL/GenBank/DDBJ whole genome shotgun (WGS) entry which is preliminary data.</text>
</comment>
<dbReference type="Gene3D" id="3.10.50.10">
    <property type="match status" value="1"/>
</dbReference>
<evidence type="ECO:0000256" key="1">
    <source>
        <dbReference type="SAM" id="SignalP"/>
    </source>
</evidence>
<dbReference type="InterPro" id="IPR017853">
    <property type="entry name" value="GH"/>
</dbReference>
<dbReference type="SUPFAM" id="SSF51445">
    <property type="entry name" value="(Trans)glycosidases"/>
    <property type="match status" value="1"/>
</dbReference>
<proteinExistence type="predicted"/>
<dbReference type="InterPro" id="IPR029070">
    <property type="entry name" value="Chitinase_insertion_sf"/>
</dbReference>
<sequence>MIKKMIALLFSVMLLATSLPIFADTAHWSDALREQLEKDDFILTSDTLNVGEDISKSDFVKILNRFDLDASEETIELSGEISRLEAVKHVIDHLGYSYLANQLNQTDVPFDDTYSDTGYLRLGLDFGIISENDTRTFRPNDALKTEEAIAILYHVDRLLALNITSLSSYYAISSYSQIGNIKDLDTVIFGWSRLEYNSDLNRILLNTSTRNNNEYRIPSGYEEPIERAKYGSTERLLMLTVIDDYIEANTVVESIIAHPGYRDQAIKAIVDEIVKDDSTMGFTGVLIDFEGLKGSDNATALTSFVRSLRSALDTKYSIAVAVHPIRKDGMTYYDGYDYRALGDIADKIILMAHDFYPKRLTQSDMISGITITPLTPIQDIYYAIKGIVDPVTGVRDHSKIVFQLSIDSVQWKLKDGKIINERPYRPSYSAILSRINQDVTPQYSSELKSAFIIFQDPIDETRNVVWYEDERSVAAKIEMALRMGISDFSVWRLGTIPDYIDYGAYLDIWDRIQSYID</sequence>
<dbReference type="InterPro" id="IPR011583">
    <property type="entry name" value="Chitinase_II/V-like_cat"/>
</dbReference>
<dbReference type="Gene3D" id="3.20.20.80">
    <property type="entry name" value="Glycosidases"/>
    <property type="match status" value="1"/>
</dbReference>
<dbReference type="Pfam" id="PF00704">
    <property type="entry name" value="Glyco_hydro_18"/>
    <property type="match status" value="1"/>
</dbReference>
<dbReference type="RefSeq" id="WP_213236664.1">
    <property type="nucleotide sequence ID" value="NZ_JAHBCL010000013.1"/>
</dbReference>
<dbReference type="Proteomes" id="UP000746471">
    <property type="component" value="Unassembled WGS sequence"/>
</dbReference>
<feature type="chain" id="PRO_5046898102" description="GH18 domain-containing protein" evidence="1">
    <location>
        <begin position="24"/>
        <end position="517"/>
    </location>
</feature>
<keyword evidence="4" id="KW-1185">Reference proteome</keyword>
<evidence type="ECO:0000313" key="4">
    <source>
        <dbReference type="Proteomes" id="UP000746471"/>
    </source>
</evidence>
<reference evidence="3 4" key="1">
    <citation type="submission" date="2021-05" db="EMBL/GenBank/DDBJ databases">
        <title>Fusibacter ferrireducens sp. nov., an anaerobic, sulfur- and Fe-reducing bacterium isolated from the mangrove sediment.</title>
        <authorList>
            <person name="Qiu D."/>
        </authorList>
    </citation>
    <scope>NUCLEOTIDE SEQUENCE [LARGE SCALE GENOMIC DNA]</scope>
    <source>
        <strain evidence="3 4">DSM 12116</strain>
    </source>
</reference>
<protein>
    <recommendedName>
        <fullName evidence="2">GH18 domain-containing protein</fullName>
    </recommendedName>
</protein>
<dbReference type="EMBL" id="JAHBCL010000013">
    <property type="protein sequence ID" value="MBS7526806.1"/>
    <property type="molecule type" value="Genomic_DNA"/>
</dbReference>
<feature type="domain" description="GH18" evidence="2">
    <location>
        <begin position="164"/>
        <end position="507"/>
    </location>
</feature>
<keyword evidence="1" id="KW-0732">Signal</keyword>
<dbReference type="SMART" id="SM00636">
    <property type="entry name" value="Glyco_18"/>
    <property type="match status" value="1"/>
</dbReference>
<name>A0ABS5PR06_9FIRM</name>
<evidence type="ECO:0000313" key="3">
    <source>
        <dbReference type="EMBL" id="MBS7526806.1"/>
    </source>
</evidence>
<feature type="signal peptide" evidence="1">
    <location>
        <begin position="1"/>
        <end position="23"/>
    </location>
</feature>
<dbReference type="PANTHER" id="PTHR46066:SF2">
    <property type="entry name" value="CHITINASE DOMAIN-CONTAINING PROTEIN 1"/>
    <property type="match status" value="1"/>
</dbReference>
<dbReference type="InterPro" id="IPR001223">
    <property type="entry name" value="Glyco_hydro18_cat"/>
</dbReference>
<organism evidence="3 4">
    <name type="scientific">Fusibacter paucivorans</name>
    <dbReference type="NCBI Taxonomy" id="76009"/>
    <lineage>
        <taxon>Bacteria</taxon>
        <taxon>Bacillati</taxon>
        <taxon>Bacillota</taxon>
        <taxon>Clostridia</taxon>
        <taxon>Eubacteriales</taxon>
        <taxon>Eubacteriales Family XII. Incertae Sedis</taxon>
        <taxon>Fusibacter</taxon>
    </lineage>
</organism>
<evidence type="ECO:0000259" key="2">
    <source>
        <dbReference type="PROSITE" id="PS51910"/>
    </source>
</evidence>